<name>A0A2W5C522_9SPHN</name>
<accession>A0A2W5C522</accession>
<comment type="caution">
    <text evidence="2">The sequence shown here is derived from an EMBL/GenBank/DDBJ whole genome shotgun (WGS) entry which is preliminary data.</text>
</comment>
<reference evidence="2 3" key="1">
    <citation type="submission" date="2017-08" db="EMBL/GenBank/DDBJ databases">
        <title>Infants hospitalized years apart are colonized by the same room-sourced microbial strains.</title>
        <authorList>
            <person name="Brooks B."/>
            <person name="Olm M.R."/>
            <person name="Firek B.A."/>
            <person name="Baker R."/>
            <person name="Thomas B.C."/>
            <person name="Morowitz M.J."/>
            <person name="Banfield J.F."/>
        </authorList>
    </citation>
    <scope>NUCLEOTIDE SEQUENCE [LARGE SCALE GENOMIC DNA]</scope>
    <source>
        <strain evidence="2">S2_018_000_R2_101</strain>
    </source>
</reference>
<proteinExistence type="predicted"/>
<dbReference type="Proteomes" id="UP000249066">
    <property type="component" value="Unassembled WGS sequence"/>
</dbReference>
<feature type="signal peptide" evidence="1">
    <location>
        <begin position="1"/>
        <end position="23"/>
    </location>
</feature>
<sequence>MSVIRLITSLATLSLLAACNSHGEGTNFSLDATTESGGKVKAGVDGATGGVTIDAPGIKASIALPKIQLDANDVDIGGVKLYPGSKVTGMNVTANDRAHSGGQVRIAFDAPTDAATVKDWFGREMTKKAFKFSVSAAGLSGATSDGDAFSLDLKPGAAGHTSGTLNVDDRK</sequence>
<gene>
    <name evidence="2" type="ORF">DI623_10725</name>
</gene>
<evidence type="ECO:0000313" key="2">
    <source>
        <dbReference type="EMBL" id="PZO89288.1"/>
    </source>
</evidence>
<dbReference type="PROSITE" id="PS51257">
    <property type="entry name" value="PROKAR_LIPOPROTEIN"/>
    <property type="match status" value="1"/>
</dbReference>
<evidence type="ECO:0000256" key="1">
    <source>
        <dbReference type="SAM" id="SignalP"/>
    </source>
</evidence>
<dbReference type="EMBL" id="QFNN01000065">
    <property type="protein sequence ID" value="PZO89288.1"/>
    <property type="molecule type" value="Genomic_DNA"/>
</dbReference>
<evidence type="ECO:0008006" key="4">
    <source>
        <dbReference type="Google" id="ProtNLM"/>
    </source>
</evidence>
<organism evidence="2 3">
    <name type="scientific">Sphingomonas sanxanigenens</name>
    <dbReference type="NCBI Taxonomy" id="397260"/>
    <lineage>
        <taxon>Bacteria</taxon>
        <taxon>Pseudomonadati</taxon>
        <taxon>Pseudomonadota</taxon>
        <taxon>Alphaproteobacteria</taxon>
        <taxon>Sphingomonadales</taxon>
        <taxon>Sphingomonadaceae</taxon>
        <taxon>Sphingomonas</taxon>
    </lineage>
</organism>
<dbReference type="AlphaFoldDB" id="A0A2W5C522"/>
<keyword evidence="1" id="KW-0732">Signal</keyword>
<evidence type="ECO:0000313" key="3">
    <source>
        <dbReference type="Proteomes" id="UP000249066"/>
    </source>
</evidence>
<protein>
    <recommendedName>
        <fullName evidence="4">Lipoprotein</fullName>
    </recommendedName>
</protein>
<feature type="chain" id="PRO_5016092846" description="Lipoprotein" evidence="1">
    <location>
        <begin position="24"/>
        <end position="171"/>
    </location>
</feature>